<name>A0A1F7IEB1_9BACT</name>
<sequence>MVYAAYQINSTNFPPARIATFAHLLNVILPMLIIGAAILLLIMLLWGAFTRITSGGNPENLAKSQKIMTYAILGLVLVILSFLFVKLISTVFKIAAPI</sequence>
<comment type="caution">
    <text evidence="2">The sequence shown here is derived from an EMBL/GenBank/DDBJ whole genome shotgun (WGS) entry which is preliminary data.</text>
</comment>
<evidence type="ECO:0000313" key="2">
    <source>
        <dbReference type="EMBL" id="OGK41697.1"/>
    </source>
</evidence>
<dbReference type="Pfam" id="PF18895">
    <property type="entry name" value="T4SS_pilin"/>
    <property type="match status" value="1"/>
</dbReference>
<reference evidence="2 3" key="1">
    <citation type="journal article" date="2016" name="Nat. Commun.">
        <title>Thousands of microbial genomes shed light on interconnected biogeochemical processes in an aquifer system.</title>
        <authorList>
            <person name="Anantharaman K."/>
            <person name="Brown C.T."/>
            <person name="Hug L.A."/>
            <person name="Sharon I."/>
            <person name="Castelle C.J."/>
            <person name="Probst A.J."/>
            <person name="Thomas B.C."/>
            <person name="Singh A."/>
            <person name="Wilkins M.J."/>
            <person name="Karaoz U."/>
            <person name="Brodie E.L."/>
            <person name="Williams K.H."/>
            <person name="Hubbard S.S."/>
            <person name="Banfield J.F."/>
        </authorList>
    </citation>
    <scope>NUCLEOTIDE SEQUENCE [LARGE SCALE GENOMIC DNA]</scope>
</reference>
<dbReference type="Proteomes" id="UP000177698">
    <property type="component" value="Unassembled WGS sequence"/>
</dbReference>
<evidence type="ECO:0000256" key="1">
    <source>
        <dbReference type="SAM" id="Phobius"/>
    </source>
</evidence>
<dbReference type="InterPro" id="IPR043993">
    <property type="entry name" value="T4SS_pilin"/>
</dbReference>
<keyword evidence="1" id="KW-0472">Membrane</keyword>
<dbReference type="AlphaFoldDB" id="A0A1F7IEB1"/>
<proteinExistence type="predicted"/>
<dbReference type="STRING" id="1802056.A2954_07515"/>
<evidence type="ECO:0000313" key="3">
    <source>
        <dbReference type="Proteomes" id="UP000177698"/>
    </source>
</evidence>
<dbReference type="EMBL" id="MGAG01000010">
    <property type="protein sequence ID" value="OGK41697.1"/>
    <property type="molecule type" value="Genomic_DNA"/>
</dbReference>
<protein>
    <submittedName>
        <fullName evidence="2">Uncharacterized protein</fullName>
    </submittedName>
</protein>
<feature type="transmembrane region" description="Helical" evidence="1">
    <location>
        <begin position="67"/>
        <end position="85"/>
    </location>
</feature>
<feature type="transmembrane region" description="Helical" evidence="1">
    <location>
        <begin position="21"/>
        <end position="47"/>
    </location>
</feature>
<keyword evidence="1" id="KW-0812">Transmembrane</keyword>
<keyword evidence="1" id="KW-1133">Transmembrane helix</keyword>
<accession>A0A1F7IEB1</accession>
<organism evidence="2 3">
    <name type="scientific">Candidatus Roizmanbacteria bacterium RIFCSPLOWO2_01_FULL_37_12</name>
    <dbReference type="NCBI Taxonomy" id="1802056"/>
    <lineage>
        <taxon>Bacteria</taxon>
        <taxon>Candidatus Roizmaniibacteriota</taxon>
    </lineage>
</organism>
<gene>
    <name evidence="2" type="ORF">A2954_07515</name>
</gene>